<accession>A9YMW9</accession>
<dbReference type="OrthoDB" id="12308at10239"/>
<evidence type="ECO:0000313" key="1">
    <source>
        <dbReference type="EMBL" id="ABY47818.1"/>
    </source>
</evidence>
<organism evidence="1 2">
    <name type="scientific">Helicoverpa armigera granulovirus</name>
    <dbReference type="NCBI Taxonomy" id="489830"/>
    <lineage>
        <taxon>Viruses</taxon>
        <taxon>Viruses incertae sedis</taxon>
        <taxon>Naldaviricetes</taxon>
        <taxon>Lefavirales</taxon>
        <taxon>Baculoviridae</taxon>
        <taxon>Betabaculovirus</taxon>
        <taxon>Betabaculovirus helarmigerae</taxon>
    </lineage>
</organism>
<name>A9YMW9_9BBAC</name>
<dbReference type="RefSeq" id="YP_001649109.1">
    <property type="nucleotide sequence ID" value="NC_010240.1"/>
</dbReference>
<dbReference type="GeneID" id="10973811"/>
<reference evidence="1 2" key="1">
    <citation type="journal article" date="2008" name="Virus Genes">
        <title>Genomic sequence analysis of a granulovirus isolated from the Old World bollworm, Helicoverpa armigera.</title>
        <authorList>
            <person name="Harrison R.L."/>
            <person name="Popham H.J."/>
        </authorList>
    </citation>
    <scope>NUCLEOTIDE SEQUENCE [LARGE SCALE GENOMIC DNA]</scope>
</reference>
<dbReference type="Proteomes" id="UP000203266">
    <property type="component" value="Segment"/>
</dbReference>
<evidence type="ECO:0000313" key="2">
    <source>
        <dbReference type="Proteomes" id="UP000203266"/>
    </source>
</evidence>
<dbReference type="EMBL" id="EU255577">
    <property type="protein sequence ID" value="ABY47818.1"/>
    <property type="molecule type" value="Genomic_DNA"/>
</dbReference>
<keyword evidence="2" id="KW-1185">Reference proteome</keyword>
<sequence length="180" mass="21821">MKLSEKFAQFVHNCFNYDYFHKYRFNYGDNNFRPHKILHTPLPEYIQTKYALHTHDWMGYVKILIDQYGNEDWFTVTQTQYGTFHDIYTVTEYNSWLDVMNIKARGKPKRVYNSGPNDTPIDVFWLYILDIAVQCQTTPKEIERIFRHTIWFYLCEQPSEAMSRLQCKTTRNICKFYCSK</sequence>
<dbReference type="KEGG" id="vg:10973811"/>
<proteinExistence type="predicted"/>
<protein>
    <submittedName>
        <fullName evidence="1">Uncharacterized protein</fullName>
    </submittedName>
</protein>